<dbReference type="EMBL" id="LC738878">
    <property type="protein sequence ID" value="BDT62837.1"/>
    <property type="molecule type" value="Genomic_DNA"/>
</dbReference>
<organism evidence="1">
    <name type="scientific">Metapenaeus joyneri majanivirus</name>
    <dbReference type="NCBI Taxonomy" id="2984280"/>
    <lineage>
        <taxon>Viruses</taxon>
        <taxon>Viruses incertae sedis</taxon>
        <taxon>Naldaviricetes</taxon>
        <taxon>Nimaviridae</taxon>
    </lineage>
</organism>
<evidence type="ECO:0000313" key="1">
    <source>
        <dbReference type="EMBL" id="BDT62837.1"/>
    </source>
</evidence>
<reference evidence="1" key="1">
    <citation type="submission" date="2022-10" db="EMBL/GenBank/DDBJ databases">
        <title>Genome sequences of endogenous nimaviruses in decapod crustaceans.</title>
        <authorList>
            <person name="Kawato S."/>
            <person name="Nozaki R."/>
            <person name="Kondo H."/>
            <person name="Hirono I."/>
        </authorList>
    </citation>
    <scope>NUCLEOTIDE SEQUENCE</scope>
    <source>
        <strain evidence="1">Tokushima2020</strain>
    </source>
</reference>
<protein>
    <submittedName>
        <fullName evidence="1">Uncharacterized protein</fullName>
    </submittedName>
</protein>
<name>A0A9C7EYU4_9VIRU</name>
<accession>A0A9C7EYU4</accession>
<proteinExistence type="predicted"/>
<sequence length="274" mass="31717">MNTDFEGIEINRKQIKGLLRFQEDTKANIQNIINTQDLDRLIFNNFKNNITKKENSHIILLECLKNNTIMKPDTMKIYCSKNNSLLEISVLDHDPRKTETELVENVPLVPPNIYNSVNHSPKDHSNTLLYIPPYVDKMSIFIEYNENFGSSILRSGISVLNHSTWKNSKSGWNIKIVNIQPTYGGEIHSIDKKLVSYKVNNINNNNIYRFDSRNTSDINESYTEHKLGFLEYNHSPDYEKTKNVNFDSDDIENLDNVTLVLLVTKNDESIISKM</sequence>